<dbReference type="PANTHER" id="PTHR23053:SF0">
    <property type="entry name" value="HYDROCEPHALUS-INDUCING PROTEIN HOMOLOG"/>
    <property type="match status" value="1"/>
</dbReference>
<dbReference type="InterPro" id="IPR053879">
    <property type="entry name" value="HYDIN_VesB_CFA65-like_Ig"/>
</dbReference>
<feature type="region of interest" description="Disordered" evidence="6">
    <location>
        <begin position="2114"/>
        <end position="2149"/>
    </location>
</feature>
<dbReference type="Proteomes" id="UP000625711">
    <property type="component" value="Unassembled WGS sequence"/>
</dbReference>
<proteinExistence type="predicted"/>
<evidence type="ECO:0000313" key="9">
    <source>
        <dbReference type="EMBL" id="KAF7287159.1"/>
    </source>
</evidence>
<keyword evidence="5" id="KW-0966">Cell projection</keyword>
<dbReference type="EMBL" id="JAACXV010000016">
    <property type="protein sequence ID" value="KAF7287159.1"/>
    <property type="molecule type" value="Genomic_DNA"/>
</dbReference>
<keyword evidence="3" id="KW-0963">Cytoplasm</keyword>
<feature type="domain" description="HYDIN/VesB/CFA65-like Ig-like" evidence="8">
    <location>
        <begin position="1290"/>
        <end position="1387"/>
    </location>
</feature>
<feature type="region of interest" description="Disordered" evidence="6">
    <location>
        <begin position="2828"/>
        <end position="2881"/>
    </location>
</feature>
<name>A0A834MPD1_RHYFE</name>
<evidence type="ECO:0000256" key="1">
    <source>
        <dbReference type="ARBA" id="ARBA00004138"/>
    </source>
</evidence>
<evidence type="ECO:0008006" key="11">
    <source>
        <dbReference type="Google" id="ProtNLM"/>
    </source>
</evidence>
<feature type="compositionally biased region" description="Basic and acidic residues" evidence="6">
    <location>
        <begin position="4083"/>
        <end position="4111"/>
    </location>
</feature>
<feature type="compositionally biased region" description="Acidic residues" evidence="6">
    <location>
        <begin position="1815"/>
        <end position="1827"/>
    </location>
</feature>
<dbReference type="Pfam" id="PF14874">
    <property type="entry name" value="PapD-like"/>
    <property type="match status" value="1"/>
</dbReference>
<keyword evidence="4" id="KW-0969">Cilium</keyword>
<evidence type="ECO:0000256" key="2">
    <source>
        <dbReference type="ARBA" id="ARBA00004496"/>
    </source>
</evidence>
<gene>
    <name evidence="9" type="ORF">GWI33_002530</name>
</gene>
<feature type="region of interest" description="Disordered" evidence="6">
    <location>
        <begin position="2330"/>
        <end position="2356"/>
    </location>
</feature>
<feature type="domain" description="Cep192-like" evidence="7">
    <location>
        <begin position="1606"/>
        <end position="1701"/>
    </location>
</feature>
<evidence type="ECO:0000256" key="5">
    <source>
        <dbReference type="ARBA" id="ARBA00023273"/>
    </source>
</evidence>
<feature type="compositionally biased region" description="Basic and acidic residues" evidence="6">
    <location>
        <begin position="2118"/>
        <end position="2149"/>
    </location>
</feature>
<dbReference type="GO" id="GO:1904158">
    <property type="term" value="P:axonemal central apparatus assembly"/>
    <property type="evidence" value="ECO:0007669"/>
    <property type="project" value="TreeGrafter"/>
</dbReference>
<protein>
    <recommendedName>
        <fullName evidence="11">Hydrocephalus-inducing protein-like protein</fullName>
    </recommendedName>
</protein>
<dbReference type="Pfam" id="PF22544">
    <property type="entry name" value="HYDIN_VesB_CFA65-like_Ig"/>
    <property type="match status" value="4"/>
</dbReference>
<feature type="compositionally biased region" description="Polar residues" evidence="6">
    <location>
        <begin position="1828"/>
        <end position="1839"/>
    </location>
</feature>
<organism evidence="9 10">
    <name type="scientific">Rhynchophorus ferrugineus</name>
    <name type="common">Red palm weevil</name>
    <name type="synonym">Curculio ferrugineus</name>
    <dbReference type="NCBI Taxonomy" id="354439"/>
    <lineage>
        <taxon>Eukaryota</taxon>
        <taxon>Metazoa</taxon>
        <taxon>Ecdysozoa</taxon>
        <taxon>Arthropoda</taxon>
        <taxon>Hexapoda</taxon>
        <taxon>Insecta</taxon>
        <taxon>Pterygota</taxon>
        <taxon>Neoptera</taxon>
        <taxon>Endopterygota</taxon>
        <taxon>Coleoptera</taxon>
        <taxon>Polyphaga</taxon>
        <taxon>Cucujiformia</taxon>
        <taxon>Curculionidae</taxon>
        <taxon>Dryophthorinae</taxon>
        <taxon>Rhynchophorus</taxon>
    </lineage>
</organism>
<feature type="domain" description="HYDIN/VesB/CFA65-like Ig-like" evidence="8">
    <location>
        <begin position="2860"/>
        <end position="2944"/>
    </location>
</feature>
<dbReference type="InterPro" id="IPR054087">
    <property type="entry name" value="Cep192-like_D7"/>
</dbReference>
<reference evidence="9" key="1">
    <citation type="submission" date="2020-08" db="EMBL/GenBank/DDBJ databases">
        <title>Genome sequencing and assembly of the red palm weevil Rhynchophorus ferrugineus.</title>
        <authorList>
            <person name="Dias G.B."/>
            <person name="Bergman C.M."/>
            <person name="Manee M."/>
        </authorList>
    </citation>
    <scope>NUCLEOTIDE SEQUENCE</scope>
    <source>
        <strain evidence="9">AA-2017</strain>
        <tissue evidence="9">Whole larva</tissue>
    </source>
</reference>
<evidence type="ECO:0000259" key="8">
    <source>
        <dbReference type="Pfam" id="PF22544"/>
    </source>
</evidence>
<evidence type="ECO:0000256" key="3">
    <source>
        <dbReference type="ARBA" id="ARBA00022490"/>
    </source>
</evidence>
<dbReference type="InterPro" id="IPR013783">
    <property type="entry name" value="Ig-like_fold"/>
</dbReference>
<feature type="compositionally biased region" description="Basic and acidic residues" evidence="6">
    <location>
        <begin position="2003"/>
        <end position="2017"/>
    </location>
</feature>
<accession>A0A834MPD1</accession>
<dbReference type="Pfam" id="PF24771">
    <property type="entry name" value="Ig_CFAP74_1st"/>
    <property type="match status" value="1"/>
</dbReference>
<dbReference type="InterPro" id="IPR033305">
    <property type="entry name" value="Hydin-like"/>
</dbReference>
<feature type="region of interest" description="Disordered" evidence="6">
    <location>
        <begin position="1810"/>
        <end position="1841"/>
    </location>
</feature>
<dbReference type="Pfam" id="PF22065">
    <property type="entry name" value="Cep192_D7"/>
    <property type="match status" value="1"/>
</dbReference>
<dbReference type="OrthoDB" id="442692at2759"/>
<sequence>MNIDTNRDNYVINLKLVAPYLLDKSYNEVISGKIKPSEIHKELRCSTEERIEKLKNPKRRFKMVSRTDAFNRIPEAVIFQNFDRGQAYTFPVLITNQSKVSKNIKVFFDASRHFTVTIEDNVKSRIAPGMSINIKVTFRPTEKFRDYINVIRVTSRDESFQIPIFGLGPRPISTTPDKIILPHTMVRLPSEKALIVKNISEVPLQFVAVAESPFSIEIKTATVPPDGIFEEVIRCVSQKAGLIKRNMQYIFRNQISLTVELECEVKIVKLYIDTYSLDFDDVYMGLSTNQVLTLRNDSKYPLKFIWKQHDAEEENRQLKKMLKLYGNVKENEEMRCKKLEYLDIVNQEQHSDIYQRIYENECELLTSEIDTFSYRSPYFEIIPKIGKILPYSDFEFMAIFTPKEAKYYSCNAYLDIEGLENRIKVDLQGGGLGPKVTLNVASIDANQIYLTDKHQYEIDVTNEGIIAATVEFIEKPSSFGGSIHCLPRSLKLEPNDSKAFLIIFSSEVHGEFLETIDFRIVESGDTLQSLLSGKVICPLLKCIPNQLDWRLSVGLVHEKTFLLINDSKVAISFDISITGKNMKYRLEVDPSGGLVGPRSDILIKVTFCSERESEVTANILVTMWKSSKYVLNIPLRCICSCPKVVCSPTNIMIKFCFLNCRYRRVIAITNMTDLPGFIEYNSAANANHAIECQLEKSKLYLEARQCVKLTLTITVTQLGPHELPLSFLLGQNINQTLCTINCNGQGPVISYYPDEVNFGKVNVLKRYEKYLTLVNDSPISARVRIYCKNKTSFNIEDSTLELAAEETRKLAISVVFNDPGKIKDIILVEIYQGDVLSVKVSAEGIGTSIVCDPELSPELNLGMILTYKLFVQDVKVTNRGSYHNKLLFSKRTNVKILSEEGESSVPYIFKFEPCLFELDSGEEKEVTIKGICKHTKYVEEKFYCYSVSTLSKQISLIKEIAIVAEFVDPKVTFSRTDLHFSLNIMGSQQSGNISDIIHYQNETGLDLQVNVKVENSFSLEYSGEKSREIIHDLKNNSQNLAAIEYCPTIKEKRRYEQHGKLIFEYENHPKSDVINLHGEVMFPTIKLFPNLINFKCVPLGSTKYKIVVIKNISALMVSFKWYWSESLIEITHLEPQNTADHTKSHCQRAPVFSQSWFYTDNDILEYDEPLQNEEDAEEASVRIDDNNLTYDSKKYREEMRKILFPLLKVNGKNDFFDLPLKTFKSHDITKWLSIEPSEGVLEPAEYSLVTVGFNPPPNVELKVSAICKVYDGEEELLKICGKSSRLSYKLDKHIVDFGNKIFCETCVDQLKLTNNGLCNLSFKVLGDEFSTLDWDYFNVTPQNGLLEPNESVDLTVEYFPGIPGYFSKSFTLELGYLDPITVKVCGCAVLSQIFLHVPRNDMNLNDEDSYKAISWITPKYLEGIRTNTMECTDDINDPTDFLKTNDWVVIPQNELYPNLMDISMSMERIQAWKHVSANKKILNTHTFLKKVINVPDFVPSPYLVDFGYTVRDVPVCYTVTLYNYGPIKTDVKLMEDNKLSLVEHEFKIEFKDVVLFPGESAQLYVVYSPTLRKCPVLDTEVSDTLCIRVRHGPIITLQLKAVVTLPTVEVQHEVIQFNKVHCGSSLRKTVILSNNGNVASKWFLTLGPSQKKAYNTSFFIFPKEGELNPEGKSKLNIYFYPAQDGEYKQSFKIEVERNDAPIQVQLLGEGITPMLTITPMELEFSPTLSYFYETVNFCIENLSDVGLEFCFPTFNTEADTERRLIEIFLKRKSVNHVFIPYRKAGEKLPSLFTEVYNNLVDRLRKKMRQAKSLSDEDEGSEGEEETNISESVSNIQSNDDPLANYTPEKLFSLLKEFIEVDEFESELNESTLCNLEDYSNNIEIIEPQENLTDSQLERNLVLIITHGAKNTDYFKAANELGIDLSYPVYSIDKLIIEALIEQTEDCAKQVLNVIEEKYSELRTGLTASTESLLNKEDNAYYKILDKITVILTTKPKKQPKKPGAKDNASKASSDKSQAKNKSNISTDCFLNLPPDVLVDLLKLKLSKFNYIVIESLTSTFFSKENLALYSLLRAAGPVKYIHFIYFSYTIDDFVRNELAKQYVPEENKNDTDLIVVKKPVEEEKRSPEKKSGKKASEKGSKSSSKSKKESDLTKKILKTVTKSMKEDFEKCELLLREVHHVSQYWDRKTGTLRKPFVGKAQPSKKDTNTKESIKTLKNSNKRSSDVNMDDNDNVMDVGFHIWIMANSDANREKDFCNMLRSVIKTYEDLQKAIKYVKNSLEPVWTESETLFSVISNCLYKENTNSNVFTIRDFKVIGSSSLESTKSRSKSASIDIKSKRRKNSRRGSTSSKSTEPYILPLKDKDDMEFTTRAALEPGDIVKYEVVFSPQKPSKFKHKYNVYTVNNNVSYEINCSGTCELPDIDFTPEVMFSKVLEDYREKASYDHFVYIKNQQILDFGSVIVNPNAEKCQAYSCFIKLRNPRSTIAEVSVSFSNDLFFTDTSTVTVLPKCEEKLKIIIKPTKIGTVIASIYISVKNNPKICNFTLACTPCKLEFSVSPKSISFDKVPVNYTAKRTVKLVNSSPINLRWEFEEYEWANETLDFSETKGFLALYSTSDITFRFSPREEMVFSKKYLYVKVYDVNNENPEPFCVETILVHGDSVEYILEFKDLIDYGEVKGGIEHKYDFTIANKGKCEVNFQFQMIDNPLEANNHLRSFFKIQPQAVNLGSQKTEVIAVTVHPAINFSVKLFHLFAMNMVDNTQSGKLVKSYIIKTSISAFMPSFKICPHSHINFGNVQIMSTKRINLQLTNNGRFSFNYVIVHNAKDVEGKKKEPIKKKGGSSPKDTKSIGKDTSPISNKKEKTKSEKSKSSKDNKQSKKEKVKITKLDIRGFSVVSSSGTVEPDETTEISVDFMPRELEDYKEEILLNVAECSEKNKKKMLTLKGTGCEPKINFKEYDKIFIEQFIVKQYGDFVQTKNIENYCLFVESEMTLYFKLVCVNLTKSSVIYLKNIGFVDAIVTAKVYDDKNAFSVSPTTSRLEPCKSCSFEISYKPKSLQKAQGQLEISCNSLSNNKLTVAIMGEPCLPQITVLEPMLQHNRGTLNFDPTCVGYSTDNMVKLVNSGPIKCNVIMEVVDDNETFEMIPLESSKEYLNLQGEQYENQTKRILMFNLKPNDLAEARIIFKPVKEQSVDNKLNVHIVNNPYEIVKIELHASSYNSNVIMEKLKALKLETKDSSSSSLTTKSSTGYILDLGHQEMNRLFRTSFTIRNRSKQKTYKFRFFNSTLSFIPEVGHLKPGAWKEVLVVFKTTVPLSKIKAEIVCNICEIEYVAPDNQDLSWDDRQKYVQWLPESDLSNNSRDDSLCNENMEENRNKSASKLSCDSTSDVKGKVISEGIEPAIIVVPDSSEIIPIYFTVFADYNTYICDTKNIDFGSIYVKEKKMICFDVINTGKGLLNIEWTVIPKEEMIDVKRSSSSIALTQRSSGEARTLRSTSASVLSYESTTHYETFIAIDPMITAIESEASQSFDVSFNPDKPGKYGFILTSSISSLHPDLSNININVNAEALSIPFYIEYENGECLNKNLCMEFESIGSGRENIRKVYLYNTSNDEFSYIITPVENKQFAYFNCETPRGTVKKNKKVPLSFAFIPQLLGQFQEQFMLRIPEKNIAEDFLLNGVCREPKVYFTEDNVILKPTVPNVKSTRSVYLVNDEKFPITFRFNKKTIFGENQTDKIDIFPITGKLGAQNKVEIKLCFVTTNAATNKFHIKCCIEKMKSSLFLHVTTICKKVEPSVSYTKIKDEVINLQEQIDNVIDLGQINKGKTESVTFTISNTGETGLFFSWEYNCQSVAHLFNITMDNEKGFLKGCSKTKTVLKFRSIRLGKLNKFKILLKIMYGPTYVIYVNITCENPLYTFSFNEYDFGYCFPQKKHSKYYQTNLVFRNTDTKDIILESLFDNNEHMAIDFNTATAHPGESLNIQIDFYPPKEGFYETKIPFQLSDIRHSVTVSGQCVPIKLSLVNAKDKFVDFEEVLLGSTKKHRLYFCNDTPSKMHVYFDFYDKLKFHEKKIEQLSNTQLKLPVIPPPPVKDTKTKKSENKKKSDDKPKQDKDSKESKEKKNKKERAKNDSALELELLKKSEALLKQKEEERKEFLSCFSITPNNFTIAPHGKARMEISFTALKKMKFQEEIYFEIQDHHEPFCIIKGSTISTECILSEKEVVFSGIVSGNCASRTIKLNNVGDVPESYSWVLEDKGNLFSIEPKQGFVLPKNDAVFKICFKPLKEICEYRAKAQCLIKEHKDPLILLLKGTSVKIPQPLNTITFTCNVRSETVQTININNNSFDSWDIKLDTSNDVFSAIREVVALPQKDTPVEIKYAPKTMTTSEPHKGDIFIKLPDGSIQLYKLIGNSLPPLAEKVIEKEISCKIPCFEFLPLENWLNTKQTFNVTTEVLSVVTPKTLYQISGTKSIQLDAKELKTYKWGITLINEGPIQLRVTFTNPETKEYVYYDLNLKALPCQPLKTFSFRTKIRSSETQQLLLENIIDVPITYSMECSEKSLYFEKVKKLEPYTSVKIDLIYKPTLVEEKEIILTAYCEELGTYLYNVKLKSDTAELMDTISIKAELGESNSRTILFNNIFDQLLEFSVKIDNAEFYITRCPPILPGQSEKIIICFEPSHIGIQESILYLSSPISGEYTYKLMGEGIIPTPRGPFVIKYNYPTIIEFKNPFYEDKIFNYQIQPDLFSVDLNQETVKAKKSSKIYVKINIKEKPLQNTITGKLIIYCSEHPSVYWSYYLQFDDTSL</sequence>
<comment type="subcellular location">
    <subcellularLocation>
        <location evidence="1">Cell projection</location>
        <location evidence="1">Cilium</location>
    </subcellularLocation>
    <subcellularLocation>
        <location evidence="2">Cytoplasm</location>
    </subcellularLocation>
</comment>
<evidence type="ECO:0000313" key="10">
    <source>
        <dbReference type="Proteomes" id="UP000625711"/>
    </source>
</evidence>
<feature type="domain" description="HYDIN/VesB/CFA65-like Ig-like" evidence="8">
    <location>
        <begin position="2996"/>
        <end position="3080"/>
    </location>
</feature>
<dbReference type="PANTHER" id="PTHR23053">
    <property type="entry name" value="DLEC1 DELETED IN LUNG AND ESOPHAGEAL CANCER 1"/>
    <property type="match status" value="1"/>
</dbReference>
<feature type="compositionally biased region" description="Basic and acidic residues" evidence="6">
    <location>
        <begin position="2857"/>
        <end position="2881"/>
    </location>
</feature>
<feature type="domain" description="HYDIN/VesB/CFA65-like Ig-like" evidence="8">
    <location>
        <begin position="3910"/>
        <end position="4000"/>
    </location>
</feature>
<feature type="region of interest" description="Disordered" evidence="6">
    <location>
        <begin position="1995"/>
        <end position="2019"/>
    </location>
</feature>
<comment type="caution">
    <text evidence="9">The sequence shown here is derived from an EMBL/GenBank/DDBJ whole genome shotgun (WGS) entry which is preliminary data.</text>
</comment>
<dbReference type="GO" id="GO:0003341">
    <property type="term" value="P:cilium movement"/>
    <property type="evidence" value="ECO:0007669"/>
    <property type="project" value="TreeGrafter"/>
</dbReference>
<dbReference type="Gene3D" id="2.60.40.10">
    <property type="entry name" value="Immunoglobulins"/>
    <property type="match status" value="19"/>
</dbReference>
<evidence type="ECO:0000256" key="6">
    <source>
        <dbReference type="SAM" id="MobiDB-lite"/>
    </source>
</evidence>
<dbReference type="GO" id="GO:0005930">
    <property type="term" value="C:axoneme"/>
    <property type="evidence" value="ECO:0007669"/>
    <property type="project" value="TreeGrafter"/>
</dbReference>
<keyword evidence="10" id="KW-1185">Reference proteome</keyword>
<evidence type="ECO:0000259" key="7">
    <source>
        <dbReference type="Pfam" id="PF22065"/>
    </source>
</evidence>
<evidence type="ECO:0000256" key="4">
    <source>
        <dbReference type="ARBA" id="ARBA00023069"/>
    </source>
</evidence>
<feature type="region of interest" description="Disordered" evidence="6">
    <location>
        <begin position="4070"/>
        <end position="4120"/>
    </location>
</feature>